<name>A0ABN9LF02_9NEOB</name>
<keyword evidence="4" id="KW-1185">Reference proteome</keyword>
<protein>
    <recommendedName>
        <fullName evidence="2">Fibronectin type-III domain-containing protein</fullName>
    </recommendedName>
</protein>
<evidence type="ECO:0000259" key="2">
    <source>
        <dbReference type="PROSITE" id="PS50853"/>
    </source>
</evidence>
<gene>
    <name evidence="3" type="ORF">RIMI_LOCUS7529864</name>
</gene>
<feature type="domain" description="Fibronectin type-III" evidence="2">
    <location>
        <begin position="413"/>
        <end position="505"/>
    </location>
</feature>
<dbReference type="InterPro" id="IPR050964">
    <property type="entry name" value="Striated_Muscle_Regulatory"/>
</dbReference>
<evidence type="ECO:0000313" key="4">
    <source>
        <dbReference type="Proteomes" id="UP001176940"/>
    </source>
</evidence>
<dbReference type="PANTHER" id="PTHR13817:SF65">
    <property type="entry name" value="FIBRONECTIN TYPE III DOMAIN CONTAINING 3A-RELATED"/>
    <property type="match status" value="1"/>
</dbReference>
<proteinExistence type="predicted"/>
<feature type="domain" description="Fibronectin type-III" evidence="2">
    <location>
        <begin position="166"/>
        <end position="262"/>
    </location>
</feature>
<feature type="domain" description="Fibronectin type-III" evidence="2">
    <location>
        <begin position="509"/>
        <end position="605"/>
    </location>
</feature>
<comment type="caution">
    <text evidence="3">The sequence shown here is derived from an EMBL/GenBank/DDBJ whole genome shotgun (WGS) entry which is preliminary data.</text>
</comment>
<dbReference type="SUPFAM" id="SSF49265">
    <property type="entry name" value="Fibronectin type III"/>
    <property type="match status" value="4"/>
</dbReference>
<dbReference type="PANTHER" id="PTHR13817">
    <property type="entry name" value="TITIN"/>
    <property type="match status" value="1"/>
</dbReference>
<accession>A0ABN9LF02</accession>
<evidence type="ECO:0000313" key="3">
    <source>
        <dbReference type="EMBL" id="CAJ0938405.1"/>
    </source>
</evidence>
<dbReference type="Gene3D" id="2.60.40.10">
    <property type="entry name" value="Immunoglobulins"/>
    <property type="match status" value="7"/>
</dbReference>
<dbReference type="Proteomes" id="UP001176940">
    <property type="component" value="Unassembled WGS sequence"/>
</dbReference>
<feature type="domain" description="Fibronectin type-III" evidence="2">
    <location>
        <begin position="315"/>
        <end position="409"/>
    </location>
</feature>
<dbReference type="PRINTS" id="PR00014">
    <property type="entry name" value="FNTYPEIII"/>
</dbReference>
<dbReference type="SMART" id="SM00060">
    <property type="entry name" value="FN3"/>
    <property type="match status" value="7"/>
</dbReference>
<feature type="domain" description="Fibronectin type-III" evidence="2">
    <location>
        <begin position="617"/>
        <end position="705"/>
    </location>
</feature>
<evidence type="ECO:0000256" key="1">
    <source>
        <dbReference type="ARBA" id="ARBA00022737"/>
    </source>
</evidence>
<dbReference type="Pfam" id="PF00041">
    <property type="entry name" value="fn3"/>
    <property type="match status" value="4"/>
</dbReference>
<dbReference type="EMBL" id="CAUEEQ010014331">
    <property type="protein sequence ID" value="CAJ0938405.1"/>
    <property type="molecule type" value="Genomic_DNA"/>
</dbReference>
<dbReference type="InterPro" id="IPR013783">
    <property type="entry name" value="Ig-like_fold"/>
</dbReference>
<dbReference type="InterPro" id="IPR036116">
    <property type="entry name" value="FN3_sf"/>
</dbReference>
<keyword evidence="1" id="KW-0677">Repeat</keyword>
<feature type="domain" description="Fibronectin type-III" evidence="2">
    <location>
        <begin position="66"/>
        <end position="162"/>
    </location>
</feature>
<sequence length="853" mass="94157">MYGPTKVPTSYRVREKKAPGKVWRVQAELNFVKGNSSEAVNFTTMSCEPETPNAPPELQIGPKIHFPFNGRRVDLDVHILSGEVVGIHMASCDNGSKIHNYLLEWDEGKGCEEFCQCYYGLQRQFRITKLSPAMGYTFRLAAKNDMGMSGFSEEVLFYTSGSAPTVPASPVLNKAGISWLSLQWTKPSGTPSDEGISYILEMEDETSGYGFKPKYNGDDLTFTVMNLRRSTKYKFRDGNQGKHRVTKRGPALSYPMFTLVTGIVGRWRAVCVTALQRPNSDAAAIRIVVIAYNSEGKSGPSEVVEFVTLPDRPGAPSKPTMKGKVHAQNFRIAWDPPKDNGGATITKYIVEISEEQSGNNWDTTYSGVAREHVCDHLSPGCSYRIHVICVSEGGQSPASEYLTVQTPAVIPGPCQPPRLQGRPRAREVQLRWAPPPVDGGSPVTCYSLEMSACEGEQREVYQGNEIEHTVCGLLPGKGYSFRIRAANKAGFGPFSEKSEITTAPGPPDQCKPPQISCRSATCALIHWEAPNNNGADITEYRVEWGGMEGCMQMCYCGPGYAYEMKGLSPAIVYYCRVQASVCRTAVNVAGTGLFSDVVACLTPASVPAAVTNLWGMKEEEMENPHDYSPSTCLAVAWDRPCDHGAEITGYILDYGDKQTITVGKSSSYVIEQLQPDSTYRIRVQALNSLGVGPFSHSVKLKTKPLPPEPPRLECAVYGHQSLKLKWGDGTSRAAPTDSIQYHLQMEDKSERFISLYRGPCHTYKVQRLNESTTYKFRIQACNEAGEGPFSPEYIFTTPKSLPPALKAPRIDRINDHTCEVIWESLAPMKGDPVIYILQIMVGKDSDFKQVFCH</sequence>
<dbReference type="CDD" id="cd00063">
    <property type="entry name" value="FN3"/>
    <property type="match status" value="7"/>
</dbReference>
<dbReference type="PROSITE" id="PS50853">
    <property type="entry name" value="FN3"/>
    <property type="match status" value="7"/>
</dbReference>
<feature type="domain" description="Fibronectin type-III" evidence="2">
    <location>
        <begin position="706"/>
        <end position="800"/>
    </location>
</feature>
<dbReference type="InterPro" id="IPR003961">
    <property type="entry name" value="FN3_dom"/>
</dbReference>
<organism evidence="3 4">
    <name type="scientific">Ranitomeya imitator</name>
    <name type="common">mimic poison frog</name>
    <dbReference type="NCBI Taxonomy" id="111125"/>
    <lineage>
        <taxon>Eukaryota</taxon>
        <taxon>Metazoa</taxon>
        <taxon>Chordata</taxon>
        <taxon>Craniata</taxon>
        <taxon>Vertebrata</taxon>
        <taxon>Euteleostomi</taxon>
        <taxon>Amphibia</taxon>
        <taxon>Batrachia</taxon>
        <taxon>Anura</taxon>
        <taxon>Neobatrachia</taxon>
        <taxon>Hyloidea</taxon>
        <taxon>Dendrobatidae</taxon>
        <taxon>Dendrobatinae</taxon>
        <taxon>Ranitomeya</taxon>
    </lineage>
</organism>
<reference evidence="3" key="1">
    <citation type="submission" date="2023-07" db="EMBL/GenBank/DDBJ databases">
        <authorList>
            <person name="Stuckert A."/>
        </authorList>
    </citation>
    <scope>NUCLEOTIDE SEQUENCE</scope>
</reference>